<evidence type="ECO:0000313" key="3">
    <source>
        <dbReference type="Proteomes" id="UP000184278"/>
    </source>
</evidence>
<dbReference type="GO" id="GO:0016740">
    <property type="term" value="F:transferase activity"/>
    <property type="evidence" value="ECO:0007669"/>
    <property type="project" value="UniProtKB-KW"/>
</dbReference>
<evidence type="ECO:0000313" key="2">
    <source>
        <dbReference type="EMBL" id="SHI12984.1"/>
    </source>
</evidence>
<feature type="domain" description="Polysaccharide pyruvyl transferase" evidence="1">
    <location>
        <begin position="103"/>
        <end position="315"/>
    </location>
</feature>
<reference evidence="3" key="1">
    <citation type="submission" date="2016-11" db="EMBL/GenBank/DDBJ databases">
        <authorList>
            <person name="Varghese N."/>
            <person name="Submissions S."/>
        </authorList>
    </citation>
    <scope>NUCLEOTIDE SEQUENCE [LARGE SCALE GENOMIC DNA]</scope>
    <source>
        <strain evidence="3">DSM 3071</strain>
    </source>
</reference>
<name>A0A1M5YME4_BUTFI</name>
<dbReference type="InterPro" id="IPR007345">
    <property type="entry name" value="Polysacch_pyruvyl_Trfase"/>
</dbReference>
<accession>A0A1M5YME4</accession>
<dbReference type="Pfam" id="PF04230">
    <property type="entry name" value="PS_pyruv_trans"/>
    <property type="match status" value="1"/>
</dbReference>
<dbReference type="STRING" id="1121131.SAMN02745229_01580"/>
<sequence>MRKETLVKKLLIYIRSSKSEYDVFNPTDYSSLKERLIKEGYTSYPNYGNKVWYQGILSELYRDDLEYSFYDYSGNVDSVNDNYDAVLMPCANIFSVEFADRLVENTKFIKKLKIPVYVISCGIQLGKEESVDSLVRQIGNEAADFIDAVYSTGGDICLRGYITKEFFDRLGFTEAFVGGCPSIYQRGRDLKIIKKNISSNNLKVAVNGHNKELKTKRYRDIFKLYPQSEFFDQDEYGEYLYSPGFMTDGNVKKIIWHVRKNGYLGCNLLFDKKVNMFADVSDWIGYLSENNFSMSFGSRIHGNIVPILAGIPGVVNSCDSRTLEIAQFYNIPCYSSEELGKFKNLFELYEAVDYSYFNDSYKAKYDAFEAFLKKCNLAYKMNEDNIFGVSSNVKKSIINENDIQKMERKYKPLKSLYWMIDKSLNIYHGIS</sequence>
<gene>
    <name evidence="2" type="ORF">SAMN02745229_01580</name>
</gene>
<dbReference type="RefSeq" id="WP_073386842.1">
    <property type="nucleotide sequence ID" value="NZ_FQXK01000012.1"/>
</dbReference>
<keyword evidence="3" id="KW-1185">Reference proteome</keyword>
<dbReference type="OrthoDB" id="9767435at2"/>
<dbReference type="AlphaFoldDB" id="A0A1M5YME4"/>
<proteinExistence type="predicted"/>
<dbReference type="GeneID" id="89511982"/>
<protein>
    <submittedName>
        <fullName evidence="2">Polysaccharide pyruvyl transferase</fullName>
    </submittedName>
</protein>
<keyword evidence="2" id="KW-0808">Transferase</keyword>
<organism evidence="2 3">
    <name type="scientific">Butyrivibrio fibrisolvens DSM 3071</name>
    <dbReference type="NCBI Taxonomy" id="1121131"/>
    <lineage>
        <taxon>Bacteria</taxon>
        <taxon>Bacillati</taxon>
        <taxon>Bacillota</taxon>
        <taxon>Clostridia</taxon>
        <taxon>Lachnospirales</taxon>
        <taxon>Lachnospiraceae</taxon>
        <taxon>Butyrivibrio</taxon>
    </lineage>
</organism>
<dbReference type="EMBL" id="FQXK01000012">
    <property type="protein sequence ID" value="SHI12984.1"/>
    <property type="molecule type" value="Genomic_DNA"/>
</dbReference>
<evidence type="ECO:0000259" key="1">
    <source>
        <dbReference type="Pfam" id="PF04230"/>
    </source>
</evidence>
<dbReference type="Proteomes" id="UP000184278">
    <property type="component" value="Unassembled WGS sequence"/>
</dbReference>